<dbReference type="EMBL" id="JOJR01025285">
    <property type="protein sequence ID" value="RCN23643.1"/>
    <property type="molecule type" value="Genomic_DNA"/>
</dbReference>
<proteinExistence type="predicted"/>
<dbReference type="OrthoDB" id="10443599at2759"/>
<comment type="caution">
    <text evidence="1">The sequence shown here is derived from an EMBL/GenBank/DDBJ whole genome shotgun (WGS) entry which is preliminary data.</text>
</comment>
<accession>A0A368EVK3</accession>
<sequence length="73" mass="8710">MKTWLKEMGNLISRSNTVDYDQENYVRDSLNLTNKMWSGMSECVDRLKKWQELQVAEAEMSKKVTRKKLDSHR</sequence>
<protein>
    <submittedName>
        <fullName evidence="1">Uncharacterized protein</fullName>
    </submittedName>
</protein>
<dbReference type="AlphaFoldDB" id="A0A368EVK3"/>
<evidence type="ECO:0000313" key="2">
    <source>
        <dbReference type="Proteomes" id="UP000252519"/>
    </source>
</evidence>
<reference evidence="1 2" key="1">
    <citation type="submission" date="2014-10" db="EMBL/GenBank/DDBJ databases">
        <title>Draft genome of the hookworm Ancylostoma caninum.</title>
        <authorList>
            <person name="Mitreva M."/>
        </authorList>
    </citation>
    <scope>NUCLEOTIDE SEQUENCE [LARGE SCALE GENOMIC DNA]</scope>
    <source>
        <strain evidence="1 2">Baltimore</strain>
    </source>
</reference>
<name>A0A368EVK3_ANCCA</name>
<keyword evidence="2" id="KW-1185">Reference proteome</keyword>
<evidence type="ECO:0000313" key="1">
    <source>
        <dbReference type="EMBL" id="RCN23643.1"/>
    </source>
</evidence>
<dbReference type="Proteomes" id="UP000252519">
    <property type="component" value="Unassembled WGS sequence"/>
</dbReference>
<dbReference type="STRING" id="29170.A0A368EVK3"/>
<organism evidence="1 2">
    <name type="scientific">Ancylostoma caninum</name>
    <name type="common">Dog hookworm</name>
    <dbReference type="NCBI Taxonomy" id="29170"/>
    <lineage>
        <taxon>Eukaryota</taxon>
        <taxon>Metazoa</taxon>
        <taxon>Ecdysozoa</taxon>
        <taxon>Nematoda</taxon>
        <taxon>Chromadorea</taxon>
        <taxon>Rhabditida</taxon>
        <taxon>Rhabditina</taxon>
        <taxon>Rhabditomorpha</taxon>
        <taxon>Strongyloidea</taxon>
        <taxon>Ancylostomatidae</taxon>
        <taxon>Ancylostomatinae</taxon>
        <taxon>Ancylostoma</taxon>
    </lineage>
</organism>
<gene>
    <name evidence="1" type="ORF">ANCCAN_30670</name>
</gene>